<keyword evidence="13" id="KW-1185">Reference proteome</keyword>
<proteinExistence type="predicted"/>
<feature type="compositionally biased region" description="Polar residues" evidence="10">
    <location>
        <begin position="961"/>
        <end position="971"/>
    </location>
</feature>
<keyword evidence="5" id="KW-0805">Transcription regulation</keyword>
<dbReference type="Gene3D" id="2.30.30.140">
    <property type="match status" value="3"/>
</dbReference>
<dbReference type="OrthoDB" id="10068428at2759"/>
<evidence type="ECO:0000256" key="9">
    <source>
        <dbReference type="SAM" id="Coils"/>
    </source>
</evidence>
<feature type="domain" description="ARID" evidence="11">
    <location>
        <begin position="302"/>
        <end position="393"/>
    </location>
</feature>
<dbReference type="InterPro" id="IPR001606">
    <property type="entry name" value="ARID_dom"/>
</dbReference>
<dbReference type="InterPro" id="IPR016197">
    <property type="entry name" value="Chromo-like_dom_sf"/>
</dbReference>
<dbReference type="SMART" id="SM01014">
    <property type="entry name" value="ARID"/>
    <property type="match status" value="1"/>
</dbReference>
<dbReference type="Pfam" id="PF08169">
    <property type="entry name" value="RBB1NT"/>
    <property type="match status" value="1"/>
</dbReference>
<feature type="compositionally biased region" description="Basic and acidic residues" evidence="10">
    <location>
        <begin position="584"/>
        <end position="645"/>
    </location>
</feature>
<feature type="compositionally biased region" description="Basic and acidic residues" evidence="10">
    <location>
        <begin position="157"/>
        <end position="172"/>
    </location>
</feature>
<feature type="compositionally biased region" description="Polar residues" evidence="10">
    <location>
        <begin position="1415"/>
        <end position="1439"/>
    </location>
</feature>
<dbReference type="InterPro" id="IPR002999">
    <property type="entry name" value="Tudor"/>
</dbReference>
<dbReference type="SUPFAM" id="SSF63748">
    <property type="entry name" value="Tudor/PWWP/MBT"/>
    <property type="match status" value="1"/>
</dbReference>
<dbReference type="SMART" id="SM00333">
    <property type="entry name" value="TUDOR"/>
    <property type="match status" value="1"/>
</dbReference>
<feature type="compositionally biased region" description="Low complexity" evidence="10">
    <location>
        <begin position="835"/>
        <end position="844"/>
    </location>
</feature>
<name>A0A8J2RWU0_9CRUS</name>
<dbReference type="PROSITE" id="PS51011">
    <property type="entry name" value="ARID"/>
    <property type="match status" value="1"/>
</dbReference>
<dbReference type="InterPro" id="IPR025995">
    <property type="entry name" value="Tudor-knot"/>
</dbReference>
<reference evidence="12" key="1">
    <citation type="submission" date="2021-11" db="EMBL/GenBank/DDBJ databases">
        <authorList>
            <person name="Schell T."/>
        </authorList>
    </citation>
    <scope>NUCLEOTIDE SEQUENCE</scope>
    <source>
        <strain evidence="12">M5</strain>
    </source>
</reference>
<evidence type="ECO:0000259" key="11">
    <source>
        <dbReference type="PROSITE" id="PS51011"/>
    </source>
</evidence>
<keyword evidence="7" id="KW-0804">Transcription</keyword>
<feature type="region of interest" description="Disordered" evidence="10">
    <location>
        <begin position="397"/>
        <end position="454"/>
    </location>
</feature>
<evidence type="ECO:0000256" key="1">
    <source>
        <dbReference type="ARBA" id="ARBA00022499"/>
    </source>
</evidence>
<dbReference type="CDD" id="cd20390">
    <property type="entry name" value="Tudor_ARID4_rpt2"/>
    <property type="match status" value="1"/>
</dbReference>
<dbReference type="InterPro" id="IPR051232">
    <property type="entry name" value="ARID/SWI1_ChromRemod"/>
</dbReference>
<protein>
    <recommendedName>
        <fullName evidence="11">ARID domain-containing protein</fullName>
    </recommendedName>
</protein>
<dbReference type="Proteomes" id="UP000789390">
    <property type="component" value="Unassembled WGS sequence"/>
</dbReference>
<feature type="compositionally biased region" description="Acidic residues" evidence="10">
    <location>
        <begin position="845"/>
        <end position="854"/>
    </location>
</feature>
<feature type="compositionally biased region" description="Basic residues" evidence="10">
    <location>
        <begin position="1614"/>
        <end position="1624"/>
    </location>
</feature>
<feature type="compositionally biased region" description="Acidic residues" evidence="10">
    <location>
        <begin position="1273"/>
        <end position="1302"/>
    </location>
</feature>
<evidence type="ECO:0000256" key="10">
    <source>
        <dbReference type="SAM" id="MobiDB-lite"/>
    </source>
</evidence>
<feature type="compositionally biased region" description="Basic and acidic residues" evidence="10">
    <location>
        <begin position="1198"/>
        <end position="1212"/>
    </location>
</feature>
<dbReference type="FunFam" id="1.10.150.60:FF:000013">
    <property type="entry name" value="AT-rich interactive domain-containing protein 4B"/>
    <property type="match status" value="1"/>
</dbReference>
<dbReference type="GO" id="GO:0005634">
    <property type="term" value="C:nucleus"/>
    <property type="evidence" value="ECO:0007669"/>
    <property type="project" value="TreeGrafter"/>
</dbReference>
<dbReference type="SUPFAM" id="SSF54160">
    <property type="entry name" value="Chromo domain-like"/>
    <property type="match status" value="1"/>
</dbReference>
<dbReference type="GO" id="GO:0005694">
    <property type="term" value="C:chromosome"/>
    <property type="evidence" value="ECO:0007669"/>
    <property type="project" value="UniProtKB-ARBA"/>
</dbReference>
<comment type="caution">
    <text evidence="12">The sequence shown here is derived from an EMBL/GenBank/DDBJ whole genome shotgun (WGS) entry which is preliminary data.</text>
</comment>
<feature type="compositionally biased region" description="Basic and acidic residues" evidence="10">
    <location>
        <begin position="948"/>
        <end position="960"/>
    </location>
</feature>
<feature type="compositionally biased region" description="Polar residues" evidence="10">
    <location>
        <begin position="758"/>
        <end position="771"/>
    </location>
</feature>
<dbReference type="GO" id="GO:0000976">
    <property type="term" value="F:transcription cis-regulatory region binding"/>
    <property type="evidence" value="ECO:0007669"/>
    <property type="project" value="TreeGrafter"/>
</dbReference>
<dbReference type="SMART" id="SM00501">
    <property type="entry name" value="BRIGHT"/>
    <property type="match status" value="1"/>
</dbReference>
<feature type="compositionally biased region" description="Basic and acidic residues" evidence="10">
    <location>
        <begin position="973"/>
        <end position="984"/>
    </location>
</feature>
<feature type="compositionally biased region" description="Polar residues" evidence="10">
    <location>
        <begin position="804"/>
        <end position="815"/>
    </location>
</feature>
<evidence type="ECO:0000256" key="7">
    <source>
        <dbReference type="ARBA" id="ARBA00023163"/>
    </source>
</evidence>
<feature type="region of interest" description="Disordered" evidence="10">
    <location>
        <begin position="1000"/>
        <end position="1224"/>
    </location>
</feature>
<evidence type="ECO:0000256" key="5">
    <source>
        <dbReference type="ARBA" id="ARBA00023015"/>
    </source>
</evidence>
<dbReference type="FunFam" id="2.30.30.140:FF:000009">
    <property type="entry name" value="AT-rich interactive domain-containing protein 4B"/>
    <property type="match status" value="1"/>
</dbReference>
<keyword evidence="8" id="KW-0539">Nucleus</keyword>
<keyword evidence="1" id="KW-1017">Isopeptide bond</keyword>
<gene>
    <name evidence="12" type="ORF">DGAL_LOCUS11510</name>
</gene>
<dbReference type="FunFam" id="2.30.30.140:FF:000097">
    <property type="entry name" value="AT-rich interactive domain-containing protein 4B"/>
    <property type="match status" value="1"/>
</dbReference>
<evidence type="ECO:0000256" key="6">
    <source>
        <dbReference type="ARBA" id="ARBA00023125"/>
    </source>
</evidence>
<dbReference type="InterPro" id="IPR012603">
    <property type="entry name" value="ARID4A/B_PWWP"/>
</dbReference>
<feature type="compositionally biased region" description="Basic and acidic residues" evidence="10">
    <location>
        <begin position="1576"/>
        <end position="1596"/>
    </location>
</feature>
<feature type="region of interest" description="Disordered" evidence="10">
    <location>
        <begin position="468"/>
        <end position="681"/>
    </location>
</feature>
<dbReference type="SUPFAM" id="SSF46774">
    <property type="entry name" value="ARID-like"/>
    <property type="match status" value="1"/>
</dbReference>
<evidence type="ECO:0000313" key="12">
    <source>
        <dbReference type="EMBL" id="CAH0108144.1"/>
    </source>
</evidence>
<feature type="compositionally biased region" description="Acidic residues" evidence="10">
    <location>
        <begin position="147"/>
        <end position="156"/>
    </location>
</feature>
<feature type="region of interest" description="Disordered" evidence="10">
    <location>
        <begin position="118"/>
        <end position="172"/>
    </location>
</feature>
<keyword evidence="2" id="KW-0597">Phosphoprotein</keyword>
<keyword evidence="4" id="KW-0156">Chromatin regulator</keyword>
<dbReference type="Gene3D" id="1.10.150.60">
    <property type="entry name" value="ARID DNA-binding domain"/>
    <property type="match status" value="1"/>
</dbReference>
<evidence type="ECO:0000256" key="4">
    <source>
        <dbReference type="ARBA" id="ARBA00022853"/>
    </source>
</evidence>
<feature type="compositionally biased region" description="Pro residues" evidence="10">
    <location>
        <begin position="1183"/>
        <end position="1194"/>
    </location>
</feature>
<feature type="coiled-coil region" evidence="9">
    <location>
        <begin position="1669"/>
        <end position="1696"/>
    </location>
</feature>
<feature type="compositionally biased region" description="Low complexity" evidence="10">
    <location>
        <begin position="788"/>
        <end position="803"/>
    </location>
</feature>
<feature type="region of interest" description="Disordered" evidence="10">
    <location>
        <begin position="1267"/>
        <end position="1641"/>
    </location>
</feature>
<dbReference type="GO" id="GO:0006325">
    <property type="term" value="P:chromatin organization"/>
    <property type="evidence" value="ECO:0007669"/>
    <property type="project" value="UniProtKB-KW"/>
</dbReference>
<dbReference type="CDD" id="cd20389">
    <property type="entry name" value="Tudor_ARID4_rpt1"/>
    <property type="match status" value="1"/>
</dbReference>
<feature type="compositionally biased region" description="Pro residues" evidence="10">
    <location>
        <begin position="1005"/>
        <end position="1018"/>
    </location>
</feature>
<evidence type="ECO:0000256" key="3">
    <source>
        <dbReference type="ARBA" id="ARBA00022843"/>
    </source>
</evidence>
<feature type="compositionally biased region" description="Acidic residues" evidence="10">
    <location>
        <begin position="468"/>
        <end position="482"/>
    </location>
</feature>
<keyword evidence="3" id="KW-0832">Ubl conjugation</keyword>
<sequence length="1716" mass="188825">MGDDPPFLSVGTEVSAKYKGAFCEAKVRKVVKSIKCKVMFKLGLGSAVVSDDQIKGLLRVGAQVEAKHPEKAQFLEAVINKIQDCSQYTVVFDDGDITTLRRTSLCLKSGRHFAESETLDQLPLTHPEHFGTPVLGGRRGGRRRDESSDEDGDEDSELGRPERSGSARKAEDREPNIGKIVCVEVSDKKKGKETWFPGLIVAPTAQDAVSIRVKDEYLVRSFKDARYYTVPKKEAMEFTREIALKTEHNTLKTAIEKAMQYLDRNELPAHWDREALFGLDDASSVNESKGGSDGDSSEEETREEKDHFVAQLYKFMDDNGTPINKGPTINSRDLDLYRLFKIVNKMGGFNRVTNQNGWKSVTQKLILNSASNSSTHVKQAYKKYLYGFEDFYRKLGCTMNSPRGPKSRARPGRSLIRDRDRATSGASTPKGDPEEEEKIKVEEETPVPPPVQEIAPVIEAATAVVEEEETISVAVEEEEVDESSSSVSQPPARKQRERSLPLRLQDTITTKPLVVKKEEESGGDDANEQEVESNSSHSVRSQRGTRSRIPREKSDETEQPEASRSARKRGKSKLEDKPADDDEKPSRVKGKEEVANGKDDTEKKSKGSAKDDTEKKSKTPGREPKNRGRKGEDAGKVEESKKAEEENISVDQDEPTPKRRGRKPRALGDSEEDEGGRLPANVDVQIGDKLKVYYGDKPIQDSKVTYEAKVCEIRCEGSIKLFLVHYTGWNTRYDEWIKRARIAENLTWTPNRKRSKSVHGQGTTRTNSSVPSGKAGPAKRGRTRGQDSSRSATPSSVTSTSSTGQRNANLASSEDSGNKIPPSKNSRRRSRRISEISTMSAESMDSSDDDEEEEGTVRVRKKPTKKASATVESEESEPVDVEESDRTPRRRHQRRRISESEQTPSDNKSAHEPPVGDASVSQPTLTPVRRGRRRAVTAPESTTVDSTPIKEEQDDTEKNSSEVASDLNSASVEEPKGKDFDLKKIRSELKMPVDIAATSALKVPSPVPPSLPPPPTPLAFPNVPVVPTGPPPSSQPHQQPADSLASTSGRGDDDIYEFREPEPFEFEVRARRESPFNEDRVHHRFTQRKSTKEEEEESSPKKVIASPVRSGSAERSKSVITSPPRGARPCSAATTLLVAPPEESEPAQQAQSTSCPSPVPFSQQNEEVISIAPISSVQSAPQLPLPPPPPPEPLSPKVVEKPVEKEELKEEQPQVSTTKCPEPVPVIVSPSPILPMSALSALAAHSATAASSPPIVFAHKSTSVEVKLRKAEEENEEDDDGDADEEVEDEEEEEEEEEDLVPDETKSNTPPLKRERRKTGSRKAISREFIESDEDSPEDPGASNDSTPNKAIDEDKVSTDSTPSETAEDEDPAEKKNDAESLLALRKPSSGLLKSDEYLDENSLLCEETIPGSPVTHSTAPSSDGPDTSLPIPSTSRSTEMPFASAPMAPNMPRTRGLSGAANSLSRANRKRGLRQALAMQRPGCMRQGGPSLVMENTPPTTPDGSISSSSSSPQGDHGGMSPDHSSVKSEREFSENDNAAPGAQVSQNAIEIPVVRNIGPRASATAQPLPPPVVKRREDESSRQMQQHQEEESPVKRRRRGAILGTSDQNSSRRGRGHGRSPRRTGSDSEDTVTDYVNSSSVGSGCINLTNYQPRSSRYNFCTDLDPELDATQRIASLQDKLRELRQTYSALKARVMLIDRRRKKLKRKEKEATS</sequence>
<feature type="region of interest" description="Disordered" evidence="10">
    <location>
        <begin position="752"/>
        <end position="984"/>
    </location>
</feature>
<feature type="compositionally biased region" description="Polar residues" evidence="10">
    <location>
        <begin position="1146"/>
        <end position="1167"/>
    </location>
</feature>
<evidence type="ECO:0000313" key="13">
    <source>
        <dbReference type="Proteomes" id="UP000789390"/>
    </source>
</evidence>
<dbReference type="InterPro" id="IPR036431">
    <property type="entry name" value="ARID_dom_sf"/>
</dbReference>
<dbReference type="Pfam" id="PF01388">
    <property type="entry name" value="ARID"/>
    <property type="match status" value="1"/>
</dbReference>
<dbReference type="GO" id="GO:0006357">
    <property type="term" value="P:regulation of transcription by RNA polymerase II"/>
    <property type="evidence" value="ECO:0007669"/>
    <property type="project" value="TreeGrafter"/>
</dbReference>
<feature type="compositionally biased region" description="Polar residues" evidence="10">
    <location>
        <begin position="532"/>
        <end position="542"/>
    </location>
</feature>
<feature type="compositionally biased region" description="Acidic residues" evidence="10">
    <location>
        <begin position="872"/>
        <end position="883"/>
    </location>
</feature>
<keyword evidence="9" id="KW-0175">Coiled coil</keyword>
<organism evidence="12 13">
    <name type="scientific">Daphnia galeata</name>
    <dbReference type="NCBI Taxonomy" id="27404"/>
    <lineage>
        <taxon>Eukaryota</taxon>
        <taxon>Metazoa</taxon>
        <taxon>Ecdysozoa</taxon>
        <taxon>Arthropoda</taxon>
        <taxon>Crustacea</taxon>
        <taxon>Branchiopoda</taxon>
        <taxon>Diplostraca</taxon>
        <taxon>Cladocera</taxon>
        <taxon>Anomopoda</taxon>
        <taxon>Daphniidae</taxon>
        <taxon>Daphnia</taxon>
    </lineage>
</organism>
<feature type="compositionally biased region" description="Basic and acidic residues" evidence="10">
    <location>
        <begin position="1526"/>
        <end position="1535"/>
    </location>
</feature>
<dbReference type="PANTHER" id="PTHR13964">
    <property type="entry name" value="RBP-RELATED"/>
    <property type="match status" value="1"/>
</dbReference>
<evidence type="ECO:0000256" key="8">
    <source>
        <dbReference type="ARBA" id="ARBA00023242"/>
    </source>
</evidence>
<feature type="region of interest" description="Disordered" evidence="10">
    <location>
        <begin position="282"/>
        <end position="303"/>
    </location>
</feature>
<dbReference type="Pfam" id="PF11717">
    <property type="entry name" value="Tudor-knot"/>
    <property type="match status" value="1"/>
</dbReference>
<feature type="compositionally biased region" description="Acidic residues" evidence="10">
    <location>
        <begin position="521"/>
        <end position="531"/>
    </location>
</feature>
<keyword evidence="6" id="KW-0238">DNA-binding</keyword>
<dbReference type="PANTHER" id="PTHR13964:SF27">
    <property type="entry name" value="HAT-TRICK, ISOFORM D"/>
    <property type="match status" value="1"/>
</dbReference>
<dbReference type="EMBL" id="CAKKLH010000281">
    <property type="protein sequence ID" value="CAH0108144.1"/>
    <property type="molecule type" value="Genomic_DNA"/>
</dbReference>
<accession>A0A8J2RWU0</accession>
<evidence type="ECO:0000256" key="2">
    <source>
        <dbReference type="ARBA" id="ARBA00022553"/>
    </source>
</evidence>
<feature type="compositionally biased region" description="Basic and acidic residues" evidence="10">
    <location>
        <begin position="1050"/>
        <end position="1081"/>
    </location>
</feature>